<feature type="region of interest" description="Disordered" evidence="1">
    <location>
        <begin position="280"/>
        <end position="300"/>
    </location>
</feature>
<organism evidence="2 3">
    <name type="scientific">Tribolium castaneum</name>
    <name type="common">Red flour beetle</name>
    <dbReference type="NCBI Taxonomy" id="7070"/>
    <lineage>
        <taxon>Eukaryota</taxon>
        <taxon>Metazoa</taxon>
        <taxon>Ecdysozoa</taxon>
        <taxon>Arthropoda</taxon>
        <taxon>Hexapoda</taxon>
        <taxon>Insecta</taxon>
        <taxon>Pterygota</taxon>
        <taxon>Neoptera</taxon>
        <taxon>Endopterygota</taxon>
        <taxon>Coleoptera</taxon>
        <taxon>Polyphaga</taxon>
        <taxon>Cucujiformia</taxon>
        <taxon>Tenebrionidae</taxon>
        <taxon>Tenebrionidae incertae sedis</taxon>
        <taxon>Tribolium</taxon>
    </lineage>
</organism>
<dbReference type="AlphaFoldDB" id="A0A139WD86"/>
<accession>A0A139WD86</accession>
<name>A0A139WD86_TRICA</name>
<evidence type="ECO:0000256" key="1">
    <source>
        <dbReference type="SAM" id="MobiDB-lite"/>
    </source>
</evidence>
<feature type="region of interest" description="Disordered" evidence="1">
    <location>
        <begin position="201"/>
        <end position="225"/>
    </location>
</feature>
<evidence type="ECO:0000313" key="3">
    <source>
        <dbReference type="Proteomes" id="UP000007266"/>
    </source>
</evidence>
<keyword evidence="3" id="KW-1185">Reference proteome</keyword>
<proteinExistence type="predicted"/>
<dbReference type="Proteomes" id="UP000007266">
    <property type="component" value="Linkage group 8"/>
</dbReference>
<feature type="compositionally biased region" description="Polar residues" evidence="1">
    <location>
        <begin position="285"/>
        <end position="300"/>
    </location>
</feature>
<sequence>MGPQNGSGSSSVCDVSLEGGAGGAGRGGDPPFMHHGTAVRDNDFFVNYQVAYEGGQDAHRRLRISIPPPKMLFFAGRVYASLVGTTSTVLIHFLNKIRLNLGSFPLFGQVSKWLEITVAKRPIAGAVPSDKAQELTLHMRVSRCGSGSEKTCQRSHIVWTTGVPSGTSRASKCHRRNKEQVRYVKFLMAFGTMGGRATIITRPNRLDPQPSTSKATTTSMDQRTATPDDGFIAIFRQRTCVQEGQKWDAYLAPGKDNSSATLKPRSHLPDFRIGVHMSHTHQKPNRTIASPSALSTRCAH</sequence>
<gene>
    <name evidence="2" type="primary">AUGUSTUS-3.0.2_34099</name>
    <name evidence="2" type="ORF">TcasGA2_TC034099</name>
</gene>
<dbReference type="EMBL" id="KQ971361">
    <property type="protein sequence ID" value="KYB25910.1"/>
    <property type="molecule type" value="Genomic_DNA"/>
</dbReference>
<evidence type="ECO:0000313" key="2">
    <source>
        <dbReference type="EMBL" id="KYB25910.1"/>
    </source>
</evidence>
<feature type="compositionally biased region" description="Polar residues" evidence="1">
    <location>
        <begin position="209"/>
        <end position="225"/>
    </location>
</feature>
<protein>
    <submittedName>
        <fullName evidence="2">Uncharacterized protein</fullName>
    </submittedName>
</protein>
<dbReference type="InParanoid" id="A0A139WD86"/>
<reference evidence="2 3" key="1">
    <citation type="journal article" date="2008" name="Nature">
        <title>The genome of the model beetle and pest Tribolium castaneum.</title>
        <authorList>
            <consortium name="Tribolium Genome Sequencing Consortium"/>
            <person name="Richards S."/>
            <person name="Gibbs R.A."/>
            <person name="Weinstock G.M."/>
            <person name="Brown S.J."/>
            <person name="Denell R."/>
            <person name="Beeman R.W."/>
            <person name="Gibbs R."/>
            <person name="Beeman R.W."/>
            <person name="Brown S.J."/>
            <person name="Bucher G."/>
            <person name="Friedrich M."/>
            <person name="Grimmelikhuijzen C.J."/>
            <person name="Klingler M."/>
            <person name="Lorenzen M."/>
            <person name="Richards S."/>
            <person name="Roth S."/>
            <person name="Schroder R."/>
            <person name="Tautz D."/>
            <person name="Zdobnov E.M."/>
            <person name="Muzny D."/>
            <person name="Gibbs R.A."/>
            <person name="Weinstock G.M."/>
            <person name="Attaway T."/>
            <person name="Bell S."/>
            <person name="Buhay C.J."/>
            <person name="Chandrabose M.N."/>
            <person name="Chavez D."/>
            <person name="Clerk-Blankenburg K.P."/>
            <person name="Cree A."/>
            <person name="Dao M."/>
            <person name="Davis C."/>
            <person name="Chacko J."/>
            <person name="Dinh H."/>
            <person name="Dugan-Rocha S."/>
            <person name="Fowler G."/>
            <person name="Garner T.T."/>
            <person name="Garnes J."/>
            <person name="Gnirke A."/>
            <person name="Hawes A."/>
            <person name="Hernandez J."/>
            <person name="Hines S."/>
            <person name="Holder M."/>
            <person name="Hume J."/>
            <person name="Jhangiani S.N."/>
            <person name="Joshi V."/>
            <person name="Khan Z.M."/>
            <person name="Jackson L."/>
            <person name="Kovar C."/>
            <person name="Kowis A."/>
            <person name="Lee S."/>
            <person name="Lewis L.R."/>
            <person name="Margolis J."/>
            <person name="Morgan M."/>
            <person name="Nazareth L.V."/>
            <person name="Nguyen N."/>
            <person name="Okwuonu G."/>
            <person name="Parker D."/>
            <person name="Richards S."/>
            <person name="Ruiz S.J."/>
            <person name="Santibanez J."/>
            <person name="Savard J."/>
            <person name="Scherer S.E."/>
            <person name="Schneider B."/>
            <person name="Sodergren E."/>
            <person name="Tautz D."/>
            <person name="Vattahil S."/>
            <person name="Villasana D."/>
            <person name="White C.S."/>
            <person name="Wright R."/>
            <person name="Park Y."/>
            <person name="Beeman R.W."/>
            <person name="Lord J."/>
            <person name="Oppert B."/>
            <person name="Lorenzen M."/>
            <person name="Brown S."/>
            <person name="Wang L."/>
            <person name="Savard J."/>
            <person name="Tautz D."/>
            <person name="Richards S."/>
            <person name="Weinstock G."/>
            <person name="Gibbs R.A."/>
            <person name="Liu Y."/>
            <person name="Worley K."/>
            <person name="Weinstock G."/>
            <person name="Elsik C.G."/>
            <person name="Reese J.T."/>
            <person name="Elhaik E."/>
            <person name="Landan G."/>
            <person name="Graur D."/>
            <person name="Arensburger P."/>
            <person name="Atkinson P."/>
            <person name="Beeman R.W."/>
            <person name="Beidler J."/>
            <person name="Brown S.J."/>
            <person name="Demuth J.P."/>
            <person name="Drury D.W."/>
            <person name="Du Y.Z."/>
            <person name="Fujiwara H."/>
            <person name="Lorenzen M."/>
            <person name="Maselli V."/>
            <person name="Osanai M."/>
            <person name="Park Y."/>
            <person name="Robertson H.M."/>
            <person name="Tu Z."/>
            <person name="Wang J.J."/>
            <person name="Wang S."/>
            <person name="Richards S."/>
            <person name="Song H."/>
            <person name="Zhang L."/>
            <person name="Sodergren E."/>
            <person name="Werner D."/>
            <person name="Stanke M."/>
            <person name="Morgenstern B."/>
            <person name="Solovyev V."/>
            <person name="Kosarev P."/>
            <person name="Brown G."/>
            <person name="Chen H.C."/>
            <person name="Ermolaeva O."/>
            <person name="Hlavina W."/>
            <person name="Kapustin Y."/>
            <person name="Kiryutin B."/>
            <person name="Kitts P."/>
            <person name="Maglott D."/>
            <person name="Pruitt K."/>
            <person name="Sapojnikov V."/>
            <person name="Souvorov A."/>
            <person name="Mackey A.J."/>
            <person name="Waterhouse R.M."/>
            <person name="Wyder S."/>
            <person name="Zdobnov E.M."/>
            <person name="Zdobnov E.M."/>
            <person name="Wyder S."/>
            <person name="Kriventseva E.V."/>
            <person name="Kadowaki T."/>
            <person name="Bork P."/>
            <person name="Aranda M."/>
            <person name="Bao R."/>
            <person name="Beermann A."/>
            <person name="Berns N."/>
            <person name="Bolognesi R."/>
            <person name="Bonneton F."/>
            <person name="Bopp D."/>
            <person name="Brown S.J."/>
            <person name="Bucher G."/>
            <person name="Butts T."/>
            <person name="Chaumot A."/>
            <person name="Denell R.E."/>
            <person name="Ferrier D.E."/>
            <person name="Friedrich M."/>
            <person name="Gordon C.M."/>
            <person name="Jindra M."/>
            <person name="Klingler M."/>
            <person name="Lan Q."/>
            <person name="Lattorff H.M."/>
            <person name="Laudet V."/>
            <person name="von Levetsow C."/>
            <person name="Liu Z."/>
            <person name="Lutz R."/>
            <person name="Lynch J.A."/>
            <person name="da Fonseca R.N."/>
            <person name="Posnien N."/>
            <person name="Reuter R."/>
            <person name="Roth S."/>
            <person name="Savard J."/>
            <person name="Schinko J.B."/>
            <person name="Schmitt C."/>
            <person name="Schoppmeier M."/>
            <person name="Schroder R."/>
            <person name="Shippy T.D."/>
            <person name="Simonnet F."/>
            <person name="Marques-Souza H."/>
            <person name="Tautz D."/>
            <person name="Tomoyasu Y."/>
            <person name="Trauner J."/>
            <person name="Van der Zee M."/>
            <person name="Vervoort M."/>
            <person name="Wittkopp N."/>
            <person name="Wimmer E.A."/>
            <person name="Yang X."/>
            <person name="Jones A.K."/>
            <person name="Sattelle D.B."/>
            <person name="Ebert P.R."/>
            <person name="Nelson D."/>
            <person name="Scott J.G."/>
            <person name="Beeman R.W."/>
            <person name="Muthukrishnan S."/>
            <person name="Kramer K.J."/>
            <person name="Arakane Y."/>
            <person name="Beeman R.W."/>
            <person name="Zhu Q."/>
            <person name="Hogenkamp D."/>
            <person name="Dixit R."/>
            <person name="Oppert B."/>
            <person name="Jiang H."/>
            <person name="Zou Z."/>
            <person name="Marshall J."/>
            <person name="Elpidina E."/>
            <person name="Vinokurov K."/>
            <person name="Oppert C."/>
            <person name="Zou Z."/>
            <person name="Evans J."/>
            <person name="Lu Z."/>
            <person name="Zhao P."/>
            <person name="Sumathipala N."/>
            <person name="Altincicek B."/>
            <person name="Vilcinskas A."/>
            <person name="Williams M."/>
            <person name="Hultmark D."/>
            <person name="Hetru C."/>
            <person name="Jiang H."/>
            <person name="Grimmelikhuijzen C.J."/>
            <person name="Hauser F."/>
            <person name="Cazzamali G."/>
            <person name="Williamson M."/>
            <person name="Park Y."/>
            <person name="Li B."/>
            <person name="Tanaka Y."/>
            <person name="Predel R."/>
            <person name="Neupert S."/>
            <person name="Schachtner J."/>
            <person name="Verleyen P."/>
            <person name="Raible F."/>
            <person name="Bork P."/>
            <person name="Friedrich M."/>
            <person name="Walden K.K."/>
            <person name="Robertson H.M."/>
            <person name="Angeli S."/>
            <person name="Foret S."/>
            <person name="Bucher G."/>
            <person name="Schuetz S."/>
            <person name="Maleszka R."/>
            <person name="Wimmer E.A."/>
            <person name="Beeman R.W."/>
            <person name="Lorenzen M."/>
            <person name="Tomoyasu Y."/>
            <person name="Miller S.C."/>
            <person name="Grossmann D."/>
            <person name="Bucher G."/>
        </authorList>
    </citation>
    <scope>NUCLEOTIDE SEQUENCE [LARGE SCALE GENOMIC DNA]</scope>
    <source>
        <strain evidence="2 3">Georgia GA2</strain>
    </source>
</reference>
<reference evidence="2 3" key="2">
    <citation type="journal article" date="2010" name="Nucleic Acids Res.">
        <title>BeetleBase in 2010: revisions to provide comprehensive genomic information for Tribolium castaneum.</title>
        <authorList>
            <person name="Kim H.S."/>
            <person name="Murphy T."/>
            <person name="Xia J."/>
            <person name="Caragea D."/>
            <person name="Park Y."/>
            <person name="Beeman R.W."/>
            <person name="Lorenzen M.D."/>
            <person name="Butcher S."/>
            <person name="Manak J.R."/>
            <person name="Brown S.J."/>
        </authorList>
    </citation>
    <scope>GENOME REANNOTATION</scope>
    <source>
        <strain evidence="2 3">Georgia GA2</strain>
    </source>
</reference>